<evidence type="ECO:0000256" key="3">
    <source>
        <dbReference type="ARBA" id="ARBA00022763"/>
    </source>
</evidence>
<evidence type="ECO:0000259" key="11">
    <source>
        <dbReference type="PROSITE" id="PS51194"/>
    </source>
</evidence>
<dbReference type="Gene3D" id="2.40.10.170">
    <property type="match status" value="1"/>
</dbReference>
<evidence type="ECO:0000256" key="5">
    <source>
        <dbReference type="ARBA" id="ARBA00022806"/>
    </source>
</evidence>
<feature type="domain" description="Helicase ATP-binding" evidence="10">
    <location>
        <begin position="550"/>
        <end position="711"/>
    </location>
</feature>
<keyword evidence="6 9" id="KW-0067">ATP-binding</keyword>
<dbReference type="InterPro" id="IPR036101">
    <property type="entry name" value="CarD-like/TRCF_RID_sf"/>
</dbReference>
<name>A0A0P0Z3M8_9HYPH</name>
<dbReference type="InterPro" id="IPR005118">
    <property type="entry name" value="TRCF_C"/>
</dbReference>
<dbReference type="GO" id="GO:0003684">
    <property type="term" value="F:damaged DNA binding"/>
    <property type="evidence" value="ECO:0007669"/>
    <property type="project" value="InterPro"/>
</dbReference>
<dbReference type="Pfam" id="PF02559">
    <property type="entry name" value="CarD_TRCF_RID"/>
    <property type="match status" value="1"/>
</dbReference>
<dbReference type="OrthoDB" id="9804325at2"/>
<keyword evidence="2 9" id="KW-0547">Nucleotide-binding</keyword>
<comment type="function">
    <text evidence="9">Couples transcription and DNA repair by recognizing RNA polymerase (RNAP) stalled at DNA lesions. Mediates ATP-dependent release of RNAP and its truncated transcript from the DNA, and recruitment of nucleotide excision repair machinery to the damaged site.</text>
</comment>
<dbReference type="GO" id="GO:0016787">
    <property type="term" value="F:hydrolase activity"/>
    <property type="evidence" value="ECO:0007669"/>
    <property type="project" value="UniProtKB-KW"/>
</dbReference>
<dbReference type="RefSeq" id="WP_062226014.1">
    <property type="nucleotide sequence ID" value="NZ_BBWR01000002.1"/>
</dbReference>
<dbReference type="Pfam" id="PF00271">
    <property type="entry name" value="Helicase_C"/>
    <property type="match status" value="1"/>
</dbReference>
<dbReference type="SMART" id="SM00490">
    <property type="entry name" value="HELICc"/>
    <property type="match status" value="1"/>
</dbReference>
<reference evidence="12" key="1">
    <citation type="journal article" date="2015" name="Proc. Natl. Acad. Sci. U.S.A.">
        <title>Bacterial clade with the ribosomal RNA operon on a small plasmid rather than the chromosome.</title>
        <authorList>
            <person name="Anda M."/>
            <person name="Ohtsubo Y."/>
            <person name="Okubo T."/>
            <person name="Sugawara M."/>
            <person name="Nagata Y."/>
            <person name="Tsuda M."/>
            <person name="Minamisawa K."/>
            <person name="Mitsui H."/>
        </authorList>
    </citation>
    <scope>NUCLEOTIDE SEQUENCE</scope>
    <source>
        <strain evidence="12">JCM 14755</strain>
    </source>
</reference>
<dbReference type="SMART" id="SM00982">
    <property type="entry name" value="TRCF"/>
    <property type="match status" value="1"/>
</dbReference>
<dbReference type="InterPro" id="IPR027417">
    <property type="entry name" value="P-loop_NTPase"/>
</dbReference>
<dbReference type="InterPro" id="IPR014001">
    <property type="entry name" value="Helicase_ATP-bd"/>
</dbReference>
<protein>
    <recommendedName>
        <fullName evidence="9">Transcription-repair-coupling factor</fullName>
        <shortName evidence="9">TRCF</shortName>
        <ecNumber evidence="9">3.6.4.-</ecNumber>
    </recommendedName>
</protein>
<dbReference type="PROSITE" id="PS51192">
    <property type="entry name" value="HELICASE_ATP_BIND_1"/>
    <property type="match status" value="1"/>
</dbReference>
<evidence type="ECO:0000259" key="10">
    <source>
        <dbReference type="PROSITE" id="PS51192"/>
    </source>
</evidence>
<dbReference type="EMBL" id="LC066377">
    <property type="protein sequence ID" value="BAT28531.1"/>
    <property type="molecule type" value="Genomic_DNA"/>
</dbReference>
<dbReference type="GO" id="GO:0006355">
    <property type="term" value="P:regulation of DNA-templated transcription"/>
    <property type="evidence" value="ECO:0007669"/>
    <property type="project" value="UniProtKB-UniRule"/>
</dbReference>
<dbReference type="InterPro" id="IPR047112">
    <property type="entry name" value="RecG/Mfd"/>
</dbReference>
<proteinExistence type="inferred from homology"/>
<dbReference type="GO" id="GO:0005524">
    <property type="term" value="F:ATP binding"/>
    <property type="evidence" value="ECO:0007669"/>
    <property type="project" value="UniProtKB-UniRule"/>
</dbReference>
<dbReference type="SUPFAM" id="SSF52540">
    <property type="entry name" value="P-loop containing nucleoside triphosphate hydrolases"/>
    <property type="match status" value="2"/>
</dbReference>
<dbReference type="EC" id="3.6.4.-" evidence="9"/>
<evidence type="ECO:0000256" key="8">
    <source>
        <dbReference type="ARBA" id="ARBA00023204"/>
    </source>
</evidence>
<dbReference type="SMART" id="SM00487">
    <property type="entry name" value="DEXDc"/>
    <property type="match status" value="1"/>
</dbReference>
<comment type="similarity">
    <text evidence="9">In the C-terminal section; belongs to the helicase family. RecG subfamily.</text>
</comment>
<dbReference type="SUPFAM" id="SSF141259">
    <property type="entry name" value="CarD-like"/>
    <property type="match status" value="1"/>
</dbReference>
<dbReference type="InterPro" id="IPR011545">
    <property type="entry name" value="DEAD/DEAH_box_helicase_dom"/>
</dbReference>
<dbReference type="GO" id="GO:0005737">
    <property type="term" value="C:cytoplasm"/>
    <property type="evidence" value="ECO:0007669"/>
    <property type="project" value="UniProtKB-SubCell"/>
</dbReference>
<keyword evidence="3 9" id="KW-0227">DNA damage</keyword>
<evidence type="ECO:0000256" key="1">
    <source>
        <dbReference type="ARBA" id="ARBA00022490"/>
    </source>
</evidence>
<dbReference type="HAMAP" id="MF_00969">
    <property type="entry name" value="TRCF"/>
    <property type="match status" value="1"/>
</dbReference>
<keyword evidence="4 9" id="KW-0378">Hydrolase</keyword>
<evidence type="ECO:0000256" key="2">
    <source>
        <dbReference type="ARBA" id="ARBA00022741"/>
    </source>
</evidence>
<dbReference type="SMART" id="SM01058">
    <property type="entry name" value="CarD_TRCF"/>
    <property type="match status" value="1"/>
</dbReference>
<dbReference type="Gene3D" id="3.40.50.11180">
    <property type="match status" value="1"/>
</dbReference>
<dbReference type="PANTHER" id="PTHR47964">
    <property type="entry name" value="ATP-DEPENDENT DNA HELICASE HOMOLOG RECG, CHLOROPLASTIC"/>
    <property type="match status" value="1"/>
</dbReference>
<dbReference type="PROSITE" id="PS51194">
    <property type="entry name" value="HELICASE_CTER"/>
    <property type="match status" value="1"/>
</dbReference>
<dbReference type="Gene3D" id="3.90.1150.50">
    <property type="entry name" value="Transcription-repair-coupling factor, D7 domain"/>
    <property type="match status" value="1"/>
</dbReference>
<dbReference type="Pfam" id="PF03461">
    <property type="entry name" value="TRCF"/>
    <property type="match status" value="1"/>
</dbReference>
<comment type="subcellular location">
    <subcellularLocation>
        <location evidence="9">Cytoplasm</location>
    </subcellularLocation>
</comment>
<evidence type="ECO:0000313" key="12">
    <source>
        <dbReference type="EMBL" id="BAT28531.1"/>
    </source>
</evidence>
<dbReference type="SUPFAM" id="SSF143517">
    <property type="entry name" value="TRCF domain-like"/>
    <property type="match status" value="1"/>
</dbReference>
<dbReference type="Gene3D" id="3.40.50.300">
    <property type="entry name" value="P-loop containing nucleotide triphosphate hydrolases"/>
    <property type="match status" value="2"/>
</dbReference>
<accession>A0A0P0Z3M8</accession>
<dbReference type="GO" id="GO:0003678">
    <property type="term" value="F:DNA helicase activity"/>
    <property type="evidence" value="ECO:0007669"/>
    <property type="project" value="TreeGrafter"/>
</dbReference>
<evidence type="ECO:0000256" key="9">
    <source>
        <dbReference type="HAMAP-Rule" id="MF_00969"/>
    </source>
</evidence>
<dbReference type="AlphaFoldDB" id="A0A0P0Z3M8"/>
<keyword evidence="8 9" id="KW-0234">DNA repair</keyword>
<feature type="domain" description="Helicase C-terminal" evidence="11">
    <location>
        <begin position="729"/>
        <end position="886"/>
    </location>
</feature>
<dbReference type="Pfam" id="PF00270">
    <property type="entry name" value="DEAD"/>
    <property type="match status" value="1"/>
</dbReference>
<dbReference type="InterPro" id="IPR041471">
    <property type="entry name" value="UvrB_inter"/>
</dbReference>
<keyword evidence="1 9" id="KW-0963">Cytoplasm</keyword>
<dbReference type="InterPro" id="IPR001650">
    <property type="entry name" value="Helicase_C-like"/>
</dbReference>
<sequence>MLQKLTIETQRNQVEALRPLRPIGAVAAILRRQVLEAKGPMILYVAQNARRAEELSRLLRIFGGHEAAASFPRWDGLDADDMPATSLAAGQRMSVLRWLMNADKRPQLLATTAEALLRRVPARSVWRDMHLEYRVGDAFDPAQACERLEHLGYTFDERVDAPGEAAIRGRVVEIFPAAAPRPCRIETADGVIHSLRAYHPATQRTQEAIEHLIVDPAIEEVGKTPETVFDYLGDCRIIIEDGVDRRADDVLASLAEDENAAARAMTLTHAEWQTHLGPSLAAVVEAAQPDDPDAHVPAFALDAAPLDALCGFVEELRTQGYQFVLTGPSGQAMRLWSRRIARRLGISLDIAHCWKDVEAAGAEAALRFDAPIHAGFVDHAARRVVIALRDVAGQSVGAPSRRDAAFRRADEPLKIGDAVVHFDHGVAMLDGVETMQDGDSETEALRLRYHDDAILLVPFREIGFVWRYGGQDSEVALDRLTGDGWAAKRDRIVLETTRTAEAMLEAVRQRAKRRSDPIRPDPVLFERFCVGFPYELSAGQADAAADVAADLASGRPMDRLLCADVGFGKTEIALRAAAAACLAGRQAAIVAPTTVLARQHFETARKRFQRLGIGVAMLSRLQTPAEARSVKAGLADGTIHLLIATHAICAKDVAFADLALLVIDEEQRFGARHKTAMRNMAAQGHVLSMTATPIPRTLQAGFVGMTELSVIDTPPPRRLPVRTRHMPFDQERLADILAEEAARKGQSFVVCPRIEDLEPMAAALAACAPKLKVTTLHGDMSPAKADRAMLDFAAGKGDVLLATNIVESGLDVPNANTIVVFRPDLFGLSQLHQLRGRVGRGRRRGSLILMTDPGTALTEAARTRIRVLSQLTTLGSGFDISLRDLDLRGAGDLLGSDQAGHLQMIGVSLYRRVLERALAVAKGEEPPQDWRCDMGLSVPTAIPQDYLPEAELRIELAASLDRADTEDGLAALRAEVEDRFGALPAPLQAAFAVAQLRLRAQMLGIRKLDAGPRAVAATFTRHDADRLKRRVKPRKGEPLRWAELRLILDVSSDDPAQRLDNARALLERLS</sequence>
<evidence type="ECO:0000256" key="7">
    <source>
        <dbReference type="ARBA" id="ARBA00023125"/>
    </source>
</evidence>
<dbReference type="Gene3D" id="3.30.2060.10">
    <property type="entry name" value="Penicillin-binding protein 1b domain"/>
    <property type="match status" value="1"/>
</dbReference>
<comment type="similarity">
    <text evidence="9">In the N-terminal section; belongs to the UvrB family.</text>
</comment>
<gene>
    <name evidence="9" type="primary">mfd</name>
</gene>
<evidence type="ECO:0000256" key="6">
    <source>
        <dbReference type="ARBA" id="ARBA00022840"/>
    </source>
</evidence>
<dbReference type="InterPro" id="IPR003711">
    <property type="entry name" value="CarD-like/TRCF_RID"/>
</dbReference>
<keyword evidence="5" id="KW-0347">Helicase</keyword>
<dbReference type="GO" id="GO:0000716">
    <property type="term" value="P:transcription-coupled nucleotide-excision repair, DNA damage recognition"/>
    <property type="evidence" value="ECO:0007669"/>
    <property type="project" value="UniProtKB-UniRule"/>
</dbReference>
<organism evidence="12">
    <name type="scientific">Aureimonas frigidaquae</name>
    <dbReference type="NCBI Taxonomy" id="424757"/>
    <lineage>
        <taxon>Bacteria</taxon>
        <taxon>Pseudomonadati</taxon>
        <taxon>Pseudomonadota</taxon>
        <taxon>Alphaproteobacteria</taxon>
        <taxon>Hyphomicrobiales</taxon>
        <taxon>Aurantimonadaceae</taxon>
        <taxon>Aureimonas</taxon>
    </lineage>
</organism>
<evidence type="ECO:0000256" key="4">
    <source>
        <dbReference type="ARBA" id="ARBA00022801"/>
    </source>
</evidence>
<dbReference type="PANTHER" id="PTHR47964:SF1">
    <property type="entry name" value="ATP-DEPENDENT DNA HELICASE HOMOLOG RECG, CHLOROPLASTIC"/>
    <property type="match status" value="1"/>
</dbReference>
<keyword evidence="7 9" id="KW-0238">DNA-binding</keyword>
<dbReference type="Pfam" id="PF17757">
    <property type="entry name" value="UvrB_inter"/>
    <property type="match status" value="1"/>
</dbReference>
<dbReference type="InterPro" id="IPR004576">
    <property type="entry name" value="Mfd"/>
</dbReference>
<dbReference type="InterPro" id="IPR037235">
    <property type="entry name" value="TRCF-like_C_D7"/>
</dbReference>